<dbReference type="PANTHER" id="PTHR43320:SF2">
    <property type="entry name" value="2-DEHYDRO-3-DEOXYGLUCONOKINASE_2-DEHYDRO-3-DEOXYGALACTONOKINASE"/>
    <property type="match status" value="1"/>
</dbReference>
<dbReference type="PANTHER" id="PTHR43320">
    <property type="entry name" value="SUGAR KINASE"/>
    <property type="match status" value="1"/>
</dbReference>
<name>A0A7W6NQ39_9CAUL</name>
<dbReference type="Gene3D" id="3.40.1190.20">
    <property type="match status" value="1"/>
</dbReference>
<keyword evidence="6" id="KW-1185">Reference proteome</keyword>
<dbReference type="EMBL" id="JACIDM010000003">
    <property type="protein sequence ID" value="MBB4084105.1"/>
    <property type="molecule type" value="Genomic_DNA"/>
</dbReference>
<reference evidence="5 6" key="1">
    <citation type="submission" date="2020-08" db="EMBL/GenBank/DDBJ databases">
        <title>Genomic Encyclopedia of Type Strains, Phase IV (KMG-IV): sequencing the most valuable type-strain genomes for metagenomic binning, comparative biology and taxonomic classification.</title>
        <authorList>
            <person name="Goeker M."/>
        </authorList>
    </citation>
    <scope>NUCLEOTIDE SEQUENCE [LARGE SCALE GENOMIC DNA]</scope>
    <source>
        <strain evidence="5 6">DSM 23960</strain>
    </source>
</reference>
<accession>A0A7W6NQ39</accession>
<dbReference type="AlphaFoldDB" id="A0A7W6NQ39"/>
<dbReference type="InterPro" id="IPR029056">
    <property type="entry name" value="Ribokinase-like"/>
</dbReference>
<dbReference type="SUPFAM" id="SSF53613">
    <property type="entry name" value="Ribokinase-like"/>
    <property type="match status" value="1"/>
</dbReference>
<dbReference type="Proteomes" id="UP000529946">
    <property type="component" value="Unassembled WGS sequence"/>
</dbReference>
<dbReference type="EC" id="2.7.1.45" evidence="5"/>
<sequence length="371" mass="39444">MAALAAEMTDLKGLRPARDCRWDCVALGEVMLRLDPGEGRIRTARSFAVWEGGGEYNVARGLRKTFGLRSTVVTALPRTETGALVEDLISQGGVDTSHILWREADGVGRNTRVGLNFTERGFGVRGALGCSDRANSAASQMKPDEIDWDHLFGAEGVRWLHTGGIFAALSADTAETTLAAIHAAKRHGVIVSYDLNYRASLWSSHPDPDAARRVNREIAGLVDVLVGDEYAYASCLGIETADKRSDPADSRPFDTLVDRLAKELPNVQVFAATLRDPVSASINRWGGVLWSGGERYATAINEVAVLDRVGGGDGFVSGLAYAYLEGLGPQAAVDYGTAHGAIAMTTPGDNAMTSLAEVKGLVEGRGAAAVR</sequence>
<evidence type="ECO:0000259" key="4">
    <source>
        <dbReference type="Pfam" id="PF00294"/>
    </source>
</evidence>
<keyword evidence="3 5" id="KW-0418">Kinase</keyword>
<keyword evidence="2 5" id="KW-0808">Transferase</keyword>
<evidence type="ECO:0000256" key="3">
    <source>
        <dbReference type="ARBA" id="ARBA00022777"/>
    </source>
</evidence>
<feature type="domain" description="Carbohydrate kinase PfkB" evidence="4">
    <location>
        <begin position="24"/>
        <end position="351"/>
    </location>
</feature>
<dbReference type="RefSeq" id="WP_343786720.1">
    <property type="nucleotide sequence ID" value="NZ_BAAAER010000003.1"/>
</dbReference>
<protein>
    <submittedName>
        <fullName evidence="5">2-dehydro-3-deoxygluconokinase</fullName>
        <ecNumber evidence="5">2.7.1.45</ecNumber>
    </submittedName>
</protein>
<comment type="caution">
    <text evidence="5">The sequence shown here is derived from an EMBL/GenBank/DDBJ whole genome shotgun (WGS) entry which is preliminary data.</text>
</comment>
<evidence type="ECO:0000256" key="1">
    <source>
        <dbReference type="ARBA" id="ARBA00010688"/>
    </source>
</evidence>
<dbReference type="CDD" id="cd01166">
    <property type="entry name" value="KdgK"/>
    <property type="match status" value="1"/>
</dbReference>
<organism evidence="5 6">
    <name type="scientific">Brevundimonas lenta</name>
    <dbReference type="NCBI Taxonomy" id="424796"/>
    <lineage>
        <taxon>Bacteria</taxon>
        <taxon>Pseudomonadati</taxon>
        <taxon>Pseudomonadota</taxon>
        <taxon>Alphaproteobacteria</taxon>
        <taxon>Caulobacterales</taxon>
        <taxon>Caulobacteraceae</taxon>
        <taxon>Brevundimonas</taxon>
    </lineage>
</organism>
<gene>
    <name evidence="5" type="ORF">GGR12_002993</name>
</gene>
<comment type="similarity">
    <text evidence="1">Belongs to the carbohydrate kinase PfkB family.</text>
</comment>
<dbReference type="InterPro" id="IPR052700">
    <property type="entry name" value="Carb_kinase_PfkB-like"/>
</dbReference>
<evidence type="ECO:0000313" key="5">
    <source>
        <dbReference type="EMBL" id="MBB4084105.1"/>
    </source>
</evidence>
<dbReference type="GO" id="GO:0008673">
    <property type="term" value="F:2-dehydro-3-deoxygluconokinase activity"/>
    <property type="evidence" value="ECO:0007669"/>
    <property type="project" value="UniProtKB-EC"/>
</dbReference>
<dbReference type="Pfam" id="PF00294">
    <property type="entry name" value="PfkB"/>
    <property type="match status" value="1"/>
</dbReference>
<dbReference type="InterPro" id="IPR011611">
    <property type="entry name" value="PfkB_dom"/>
</dbReference>
<proteinExistence type="inferred from homology"/>
<evidence type="ECO:0000313" key="6">
    <source>
        <dbReference type="Proteomes" id="UP000529946"/>
    </source>
</evidence>
<evidence type="ECO:0000256" key="2">
    <source>
        <dbReference type="ARBA" id="ARBA00022679"/>
    </source>
</evidence>